<accession>A0A1J0AFV8</accession>
<dbReference type="InterPro" id="IPR036635">
    <property type="entry name" value="MurB_C_sf"/>
</dbReference>
<dbReference type="EMBL" id="CP017675">
    <property type="protein sequence ID" value="APB34805.1"/>
    <property type="molecule type" value="Genomic_DNA"/>
</dbReference>
<evidence type="ECO:0000256" key="9">
    <source>
        <dbReference type="ARBA" id="ARBA00022857"/>
    </source>
</evidence>
<evidence type="ECO:0000256" key="3">
    <source>
        <dbReference type="ARBA" id="ARBA00004496"/>
    </source>
</evidence>
<dbReference type="HAMAP" id="MF_00037">
    <property type="entry name" value="MurB"/>
    <property type="match status" value="1"/>
</dbReference>
<keyword evidence="12 16" id="KW-0560">Oxidoreductase</keyword>
<gene>
    <name evidence="16 18" type="primary">murB</name>
    <name evidence="18" type="ORF">GlitD10_2469</name>
</gene>
<feature type="active site" evidence="16">
    <location>
        <position position="165"/>
    </location>
</feature>
<dbReference type="AlphaFoldDB" id="A0A1J0AFV8"/>
<evidence type="ECO:0000313" key="18">
    <source>
        <dbReference type="EMBL" id="APB34805.1"/>
    </source>
</evidence>
<evidence type="ECO:0000256" key="1">
    <source>
        <dbReference type="ARBA" id="ARBA00001974"/>
    </source>
</evidence>
<dbReference type="UniPathway" id="UPA00219"/>
<dbReference type="InterPro" id="IPR016167">
    <property type="entry name" value="FAD-bd_PCMH_sub1"/>
</dbReference>
<dbReference type="InterPro" id="IPR011601">
    <property type="entry name" value="MurB_C"/>
</dbReference>
<proteinExistence type="inferred from homology"/>
<dbReference type="PROSITE" id="PS51387">
    <property type="entry name" value="FAD_PCMH"/>
    <property type="match status" value="1"/>
</dbReference>
<dbReference type="OrthoDB" id="9804753at2"/>
<comment type="pathway">
    <text evidence="4 16">Cell wall biogenesis; peptidoglycan biosynthesis.</text>
</comment>
<dbReference type="GO" id="GO:0009252">
    <property type="term" value="P:peptidoglycan biosynthetic process"/>
    <property type="evidence" value="ECO:0007669"/>
    <property type="project" value="UniProtKB-UniRule"/>
</dbReference>
<keyword evidence="14 16" id="KW-0961">Cell wall biogenesis/degradation</keyword>
<keyword evidence="19" id="KW-1185">Reference proteome</keyword>
<dbReference type="STRING" id="1188229.GlitD10_2469"/>
<reference evidence="18 19" key="1">
    <citation type="submission" date="2016-10" db="EMBL/GenBank/DDBJ databases">
        <title>Description of Gloeomargarita lithophora gen. nov., sp. nov., a thylakoid-bearing basal-branching cyanobacterium with intracellular carbonates, and proposal for Gloeomargaritales ord. nov.</title>
        <authorList>
            <person name="Moreira D."/>
            <person name="Tavera R."/>
            <person name="Benzerara K."/>
            <person name="Skouri-Panet F."/>
            <person name="Couradeau E."/>
            <person name="Gerard E."/>
            <person name="Loussert C."/>
            <person name="Novelo E."/>
            <person name="Zivanovic Y."/>
            <person name="Lopez-Garcia P."/>
        </authorList>
    </citation>
    <scope>NUCLEOTIDE SEQUENCE [LARGE SCALE GENOMIC DNA]</scope>
    <source>
        <strain evidence="18 19">D10</strain>
    </source>
</reference>
<dbReference type="SUPFAM" id="SSF56176">
    <property type="entry name" value="FAD-binding/transporter-associated domain-like"/>
    <property type="match status" value="1"/>
</dbReference>
<keyword evidence="6 16" id="KW-0132">Cell division</keyword>
<keyword evidence="9 16" id="KW-0521">NADP</keyword>
<dbReference type="EC" id="1.3.1.98" evidence="16"/>
<evidence type="ECO:0000256" key="12">
    <source>
        <dbReference type="ARBA" id="ARBA00023002"/>
    </source>
</evidence>
<dbReference type="Gene3D" id="3.30.43.10">
    <property type="entry name" value="Uridine Diphospho-n-acetylenolpyruvylglucosamine Reductase, domain 2"/>
    <property type="match status" value="1"/>
</dbReference>
<name>A0A1J0AFV8_9CYAN</name>
<evidence type="ECO:0000259" key="17">
    <source>
        <dbReference type="PROSITE" id="PS51387"/>
    </source>
</evidence>
<comment type="cofactor">
    <cofactor evidence="1 16">
        <name>FAD</name>
        <dbReference type="ChEBI" id="CHEBI:57692"/>
    </cofactor>
</comment>
<dbReference type="InterPro" id="IPR016166">
    <property type="entry name" value="FAD-bd_PCMH"/>
</dbReference>
<dbReference type="KEGG" id="glt:GlitD10_2469"/>
<evidence type="ECO:0000256" key="13">
    <source>
        <dbReference type="ARBA" id="ARBA00023306"/>
    </source>
</evidence>
<keyword evidence="11 16" id="KW-0573">Peptidoglycan synthesis</keyword>
<dbReference type="Pfam" id="PF02873">
    <property type="entry name" value="MurB_C"/>
    <property type="match status" value="1"/>
</dbReference>
<dbReference type="Proteomes" id="UP000180235">
    <property type="component" value="Chromosome"/>
</dbReference>
<evidence type="ECO:0000256" key="14">
    <source>
        <dbReference type="ARBA" id="ARBA00023316"/>
    </source>
</evidence>
<evidence type="ECO:0000256" key="16">
    <source>
        <dbReference type="HAMAP-Rule" id="MF_00037"/>
    </source>
</evidence>
<sequence>MTPTELCREQAALAELTTYRVGGRAQWLAVPRCQDELLTVVAWANQQHLPVTVVGAGSNLLISDRGLTGLVLCTRYLRGVQWDETTGQMTAAAGMPLPQLAWDAARRGWHGLAWAVGIPGTVGGAVVMNAGAQGGCTADYLVAAQVWREGAITTCTTAELAYGYRASSLQISKGLVLSARWQCTPGHDPQLLLQQTSEYLHHRRSTQPYHLPSCGSVFRNPVQYKAGWLIEQSGLKGYQIGQAQVSPLHANFMVNLGGATAQNIYDLIHHVQAVVAEQWGIELHPEVKFLGEFSHRPV</sequence>
<comment type="catalytic activity">
    <reaction evidence="15 16">
        <text>UDP-N-acetyl-alpha-D-muramate + NADP(+) = UDP-N-acetyl-3-O-(1-carboxyvinyl)-alpha-D-glucosamine + NADPH + H(+)</text>
        <dbReference type="Rhea" id="RHEA:12248"/>
        <dbReference type="ChEBI" id="CHEBI:15378"/>
        <dbReference type="ChEBI" id="CHEBI:57783"/>
        <dbReference type="ChEBI" id="CHEBI:58349"/>
        <dbReference type="ChEBI" id="CHEBI:68483"/>
        <dbReference type="ChEBI" id="CHEBI:70757"/>
        <dbReference type="EC" id="1.3.1.98"/>
    </reaction>
</comment>
<evidence type="ECO:0000313" key="19">
    <source>
        <dbReference type="Proteomes" id="UP000180235"/>
    </source>
</evidence>
<evidence type="ECO:0000256" key="2">
    <source>
        <dbReference type="ARBA" id="ARBA00003921"/>
    </source>
</evidence>
<feature type="domain" description="FAD-binding PCMH-type" evidence="17">
    <location>
        <begin position="20"/>
        <end position="186"/>
    </location>
</feature>
<dbReference type="InterPro" id="IPR003170">
    <property type="entry name" value="MurB"/>
</dbReference>
<dbReference type="GO" id="GO:0071555">
    <property type="term" value="P:cell wall organization"/>
    <property type="evidence" value="ECO:0007669"/>
    <property type="project" value="UniProtKB-KW"/>
</dbReference>
<keyword evidence="10 16" id="KW-0133">Cell shape</keyword>
<keyword evidence="5 16" id="KW-0963">Cytoplasm</keyword>
<dbReference type="PANTHER" id="PTHR21071">
    <property type="entry name" value="UDP-N-ACETYLENOLPYRUVOYLGLUCOSAMINE REDUCTASE"/>
    <property type="match status" value="1"/>
</dbReference>
<evidence type="ECO:0000256" key="8">
    <source>
        <dbReference type="ARBA" id="ARBA00022827"/>
    </source>
</evidence>
<evidence type="ECO:0000256" key="7">
    <source>
        <dbReference type="ARBA" id="ARBA00022630"/>
    </source>
</evidence>
<evidence type="ECO:0000256" key="5">
    <source>
        <dbReference type="ARBA" id="ARBA00022490"/>
    </source>
</evidence>
<dbReference type="Gene3D" id="3.90.78.10">
    <property type="entry name" value="UDP-N-acetylenolpyruvoylglucosamine reductase, C-terminal domain"/>
    <property type="match status" value="1"/>
</dbReference>
<comment type="subcellular location">
    <subcellularLocation>
        <location evidence="3 16">Cytoplasm</location>
    </subcellularLocation>
</comment>
<dbReference type="InterPro" id="IPR036318">
    <property type="entry name" value="FAD-bd_PCMH-like_sf"/>
</dbReference>
<dbReference type="InterPro" id="IPR016169">
    <property type="entry name" value="FAD-bd_PCMH_sub2"/>
</dbReference>
<evidence type="ECO:0000256" key="11">
    <source>
        <dbReference type="ARBA" id="ARBA00022984"/>
    </source>
</evidence>
<keyword evidence="7 16" id="KW-0285">Flavoprotein</keyword>
<evidence type="ECO:0000256" key="4">
    <source>
        <dbReference type="ARBA" id="ARBA00004752"/>
    </source>
</evidence>
<keyword evidence="13 16" id="KW-0131">Cell cycle</keyword>
<organism evidence="18 19">
    <name type="scientific">Gloeomargarita lithophora Alchichica-D10</name>
    <dbReference type="NCBI Taxonomy" id="1188229"/>
    <lineage>
        <taxon>Bacteria</taxon>
        <taxon>Bacillati</taxon>
        <taxon>Cyanobacteriota</taxon>
        <taxon>Cyanophyceae</taxon>
        <taxon>Gloeomargaritales</taxon>
        <taxon>Gloeomargaritaceae</taxon>
        <taxon>Gloeomargarita</taxon>
    </lineage>
</organism>
<dbReference type="GO" id="GO:0005829">
    <property type="term" value="C:cytosol"/>
    <property type="evidence" value="ECO:0007669"/>
    <property type="project" value="TreeGrafter"/>
</dbReference>
<feature type="active site" description="Proton donor" evidence="16">
    <location>
        <position position="216"/>
    </location>
</feature>
<dbReference type="Pfam" id="PF01565">
    <property type="entry name" value="FAD_binding_4"/>
    <property type="match status" value="1"/>
</dbReference>
<dbReference type="SUPFAM" id="SSF56194">
    <property type="entry name" value="Uridine diphospho-N-Acetylenolpyruvylglucosamine reductase, MurB, C-terminal domain"/>
    <property type="match status" value="1"/>
</dbReference>
<keyword evidence="8 16" id="KW-0274">FAD</keyword>
<comment type="function">
    <text evidence="2 16">Cell wall formation.</text>
</comment>
<dbReference type="NCBIfam" id="TIGR00179">
    <property type="entry name" value="murB"/>
    <property type="match status" value="1"/>
</dbReference>
<dbReference type="GO" id="GO:0008762">
    <property type="term" value="F:UDP-N-acetylmuramate dehydrogenase activity"/>
    <property type="evidence" value="ECO:0007669"/>
    <property type="project" value="UniProtKB-UniRule"/>
</dbReference>
<dbReference type="NCBIfam" id="NF010480">
    <property type="entry name" value="PRK13905.1"/>
    <property type="match status" value="1"/>
</dbReference>
<dbReference type="Gene3D" id="3.30.465.10">
    <property type="match status" value="1"/>
</dbReference>
<evidence type="ECO:0000256" key="10">
    <source>
        <dbReference type="ARBA" id="ARBA00022960"/>
    </source>
</evidence>
<dbReference type="RefSeq" id="WP_071455192.1">
    <property type="nucleotide sequence ID" value="NZ_CP017675.1"/>
</dbReference>
<dbReference type="GO" id="GO:0071949">
    <property type="term" value="F:FAD binding"/>
    <property type="evidence" value="ECO:0007669"/>
    <property type="project" value="InterPro"/>
</dbReference>
<dbReference type="PANTHER" id="PTHR21071:SF4">
    <property type="entry name" value="UDP-N-ACETYLENOLPYRUVOYLGLUCOSAMINE REDUCTASE"/>
    <property type="match status" value="1"/>
</dbReference>
<comment type="similarity">
    <text evidence="16">Belongs to the MurB family.</text>
</comment>
<dbReference type="GO" id="GO:0051301">
    <property type="term" value="P:cell division"/>
    <property type="evidence" value="ECO:0007669"/>
    <property type="project" value="UniProtKB-KW"/>
</dbReference>
<evidence type="ECO:0000256" key="6">
    <source>
        <dbReference type="ARBA" id="ARBA00022618"/>
    </source>
</evidence>
<dbReference type="GO" id="GO:0008360">
    <property type="term" value="P:regulation of cell shape"/>
    <property type="evidence" value="ECO:0007669"/>
    <property type="project" value="UniProtKB-KW"/>
</dbReference>
<protein>
    <recommendedName>
        <fullName evidence="16">UDP-N-acetylenolpyruvoylglucosamine reductase</fullName>
        <ecNumber evidence="16">1.3.1.98</ecNumber>
    </recommendedName>
    <alternativeName>
        <fullName evidence="16">UDP-N-acetylmuramate dehydrogenase</fullName>
    </alternativeName>
</protein>
<evidence type="ECO:0000256" key="15">
    <source>
        <dbReference type="ARBA" id="ARBA00048914"/>
    </source>
</evidence>
<dbReference type="InterPro" id="IPR006094">
    <property type="entry name" value="Oxid_FAD_bind_N"/>
</dbReference>
<feature type="active site" evidence="16">
    <location>
        <position position="286"/>
    </location>
</feature>